<evidence type="ECO:0000259" key="1">
    <source>
        <dbReference type="PROSITE" id="PS50972"/>
    </source>
</evidence>
<dbReference type="Pfam" id="PF00809">
    <property type="entry name" value="Pterin_bind"/>
    <property type="match status" value="1"/>
</dbReference>
<dbReference type="PANTHER" id="PTHR20941">
    <property type="entry name" value="FOLATE SYNTHESIS PROTEINS"/>
    <property type="match status" value="1"/>
</dbReference>
<dbReference type="SUPFAM" id="SSF51717">
    <property type="entry name" value="Dihydropteroate synthetase-like"/>
    <property type="match status" value="1"/>
</dbReference>
<reference evidence="2" key="1">
    <citation type="submission" date="2020-05" db="EMBL/GenBank/DDBJ databases">
        <authorList>
            <person name="Chiriac C."/>
            <person name="Salcher M."/>
            <person name="Ghai R."/>
            <person name="Kavagutti S V."/>
        </authorList>
    </citation>
    <scope>NUCLEOTIDE SEQUENCE</scope>
</reference>
<dbReference type="GO" id="GO:0004156">
    <property type="term" value="F:dihydropteroate synthase activity"/>
    <property type="evidence" value="ECO:0007669"/>
    <property type="project" value="TreeGrafter"/>
</dbReference>
<proteinExistence type="predicted"/>
<dbReference type="Gene3D" id="3.20.20.20">
    <property type="entry name" value="Dihydropteroate synthase-like"/>
    <property type="match status" value="1"/>
</dbReference>
<sequence>MITLKTLHDLAARFPDALAVTCEPMRVGDDVFDSESRPAVMATVNLSRDSTYRESIATSTASAIRKARVAHAQGAHIIDIGAESTTAKAVRVSIDEQLSKLLPVVEACVADGMHVSAETYEPAIAEACLAAGARVLNMTGAEHQEAMLDLAARYDATVVLCYVRGANVREITNVELEADPLPGIIDHFRDRVAVAKAQGVDRIVIDPGMGFFYGNLVDPMTRIRHQTQVILNTFRLRVLGLPICHALPHAFDLFEDNFRTAEGFFAVLARLGGATLYRTHEVAQVSAVLRSMIELDAGI</sequence>
<dbReference type="AlphaFoldDB" id="A0A6J7FZA7"/>
<dbReference type="EMBL" id="CAFBMR010000002">
    <property type="protein sequence ID" value="CAB4901272.1"/>
    <property type="molecule type" value="Genomic_DNA"/>
</dbReference>
<dbReference type="InterPro" id="IPR045031">
    <property type="entry name" value="DHP_synth-like"/>
</dbReference>
<dbReference type="PANTHER" id="PTHR20941:SF1">
    <property type="entry name" value="FOLIC ACID SYNTHESIS PROTEIN FOL1"/>
    <property type="match status" value="1"/>
</dbReference>
<gene>
    <name evidence="2" type="ORF">UFOPK3610_00139</name>
</gene>
<organism evidence="2">
    <name type="scientific">freshwater metagenome</name>
    <dbReference type="NCBI Taxonomy" id="449393"/>
    <lineage>
        <taxon>unclassified sequences</taxon>
        <taxon>metagenomes</taxon>
        <taxon>ecological metagenomes</taxon>
    </lineage>
</organism>
<dbReference type="PROSITE" id="PS50972">
    <property type="entry name" value="PTERIN_BINDING"/>
    <property type="match status" value="1"/>
</dbReference>
<name>A0A6J7FZA7_9ZZZZ</name>
<dbReference type="InterPro" id="IPR000489">
    <property type="entry name" value="Pterin-binding_dom"/>
</dbReference>
<dbReference type="GO" id="GO:0046654">
    <property type="term" value="P:tetrahydrofolate biosynthetic process"/>
    <property type="evidence" value="ECO:0007669"/>
    <property type="project" value="TreeGrafter"/>
</dbReference>
<evidence type="ECO:0000313" key="2">
    <source>
        <dbReference type="EMBL" id="CAB4901272.1"/>
    </source>
</evidence>
<accession>A0A6J7FZA7</accession>
<dbReference type="InterPro" id="IPR011005">
    <property type="entry name" value="Dihydropteroate_synth-like_sf"/>
</dbReference>
<protein>
    <submittedName>
        <fullName evidence="2">Unannotated protein</fullName>
    </submittedName>
</protein>
<feature type="domain" description="Pterin-binding" evidence="1">
    <location>
        <begin position="38"/>
        <end position="290"/>
    </location>
</feature>
<dbReference type="GO" id="GO:0005829">
    <property type="term" value="C:cytosol"/>
    <property type="evidence" value="ECO:0007669"/>
    <property type="project" value="TreeGrafter"/>
</dbReference>